<feature type="domain" description="DUF7223" evidence="4">
    <location>
        <begin position="461"/>
        <end position="643"/>
    </location>
</feature>
<dbReference type="AlphaFoldDB" id="A0A8H4IYH4"/>
<evidence type="ECO:0000259" key="3">
    <source>
        <dbReference type="Pfam" id="PF22974"/>
    </source>
</evidence>
<sequence>MHPHFVLSALVLALSGLVQAETDSNGVAHTTVVATTTQVVTELVTDHTTTTQTAHVTLAGSLCEESSDGATATDSGDTEDEYTSTWSDSSSTPTATLLPAVHWDQDTTNLGHLQPAAPGDPVPLFYAEETPSDPAASAFIGSMTPTFNHTTVVLDHSDHISTITFDPDDGTLTVVFDCHDAYATAADSWKEAKDPLLLITFTPGCGNYAGGERCFFEVVKVTFDASNFSVRATGVAQDYNDIVEDVTIEWGMWSPPSALATQTALSTSFQAAATAVPTASTSSCIPPQDTLYNLPTACPGNNFDDDLDDTLGYGNLERFAYASYVKSLAPGLDVVSPGLPNGTEGDFTELPKQYRLDWAGGTPPRADDELWYSDSPSRYKRANDDRARYHRHAKRFFNLRLIDKDFKYQVPFSVPSQSKVSPESKSKVGTSPWGKQLLLASLPKAGAKASGKPGKGFTGMLNMYCVDCGAKGNLGVRGRIRTRRVSLSPEEAWIEFSAALFLGLKIGMEAGLEYNYGREETELFSVPLTTFTIPGAFTLGPRITVSADYAFRAAAYGKLLVGAEYTLPPSTWKYDFMTKQTSQTGWTSEFRPIFEADGEISLSAEVGLPVGIRFGLSALGNRFEASVGLVDRPSLQATAQLSARIGLNEDNRIEGAFTSPNGCKGISTGLSWRNELYVQAVMKKFLILPAFDKRFPIYDTQQRKLAQGCIELGAKAAAADSAAGNRVAPAAKKTTRSAKFGRQAADTNAITFTDPQVLAAPYASEGTIFTGLSHAGVSMLSCPDDNIYVDRRFDGQDLLNYCVELYRFKGDRVVADGSSQLLVYYENTMSPLGVSRLRTVDSEEIPLGAIYLSLISTPDRGYVAVDPFKERFQPVVCSYQNSSVPARVFVVSNLQKGIARLKSPEFMYTVTGGLVQDCTPLNLEAGTKDQSQYLGSVFETNPGASAASPVSR</sequence>
<name>A0A8H4IYH4_9PEZI</name>
<evidence type="ECO:0000313" key="6">
    <source>
        <dbReference type="Proteomes" id="UP000572817"/>
    </source>
</evidence>
<dbReference type="Pfam" id="PF23865">
    <property type="entry name" value="DUF7223"/>
    <property type="match status" value="1"/>
</dbReference>
<feature type="domain" description="DUF7029" evidence="3">
    <location>
        <begin position="145"/>
        <end position="246"/>
    </location>
</feature>
<dbReference type="InterPro" id="IPR055647">
    <property type="entry name" value="DUF7223"/>
</dbReference>
<feature type="chain" id="PRO_5034112703" evidence="2">
    <location>
        <begin position="21"/>
        <end position="952"/>
    </location>
</feature>
<evidence type="ECO:0000256" key="1">
    <source>
        <dbReference type="SAM" id="MobiDB-lite"/>
    </source>
</evidence>
<keyword evidence="2" id="KW-0732">Signal</keyword>
<dbReference type="Pfam" id="PF22974">
    <property type="entry name" value="DUF7029"/>
    <property type="match status" value="1"/>
</dbReference>
<evidence type="ECO:0000259" key="4">
    <source>
        <dbReference type="Pfam" id="PF23865"/>
    </source>
</evidence>
<organism evidence="5 6">
    <name type="scientific">Botryosphaeria dothidea</name>
    <dbReference type="NCBI Taxonomy" id="55169"/>
    <lineage>
        <taxon>Eukaryota</taxon>
        <taxon>Fungi</taxon>
        <taxon>Dikarya</taxon>
        <taxon>Ascomycota</taxon>
        <taxon>Pezizomycotina</taxon>
        <taxon>Dothideomycetes</taxon>
        <taxon>Dothideomycetes incertae sedis</taxon>
        <taxon>Botryosphaeriales</taxon>
        <taxon>Botryosphaeriaceae</taxon>
        <taxon>Botryosphaeria</taxon>
    </lineage>
</organism>
<dbReference type="OrthoDB" id="160645at2759"/>
<keyword evidence="6" id="KW-1185">Reference proteome</keyword>
<evidence type="ECO:0000256" key="2">
    <source>
        <dbReference type="SAM" id="SignalP"/>
    </source>
</evidence>
<reference evidence="5" key="1">
    <citation type="submission" date="2020-04" db="EMBL/GenBank/DDBJ databases">
        <title>Genome Assembly and Annotation of Botryosphaeria dothidea sdau 11-99, a Latent Pathogen of Apple Fruit Ring Rot in China.</title>
        <authorList>
            <person name="Yu C."/>
            <person name="Diao Y."/>
            <person name="Lu Q."/>
            <person name="Zhao J."/>
            <person name="Cui S."/>
            <person name="Peng C."/>
            <person name="He B."/>
            <person name="Liu H."/>
        </authorList>
    </citation>
    <scope>NUCLEOTIDE SEQUENCE [LARGE SCALE GENOMIC DNA]</scope>
    <source>
        <strain evidence="5">Sdau11-99</strain>
    </source>
</reference>
<evidence type="ECO:0000313" key="5">
    <source>
        <dbReference type="EMBL" id="KAF4309524.1"/>
    </source>
</evidence>
<feature type="signal peptide" evidence="2">
    <location>
        <begin position="1"/>
        <end position="20"/>
    </location>
</feature>
<dbReference type="InterPro" id="IPR054293">
    <property type="entry name" value="DUF7029"/>
</dbReference>
<gene>
    <name evidence="5" type="ORF">GTA08_BOTSDO02513</name>
</gene>
<comment type="caution">
    <text evidence="5">The sequence shown here is derived from an EMBL/GenBank/DDBJ whole genome shotgun (WGS) entry which is preliminary data.</text>
</comment>
<protein>
    <submittedName>
        <fullName evidence="5">Uncharacterized protein</fullName>
    </submittedName>
</protein>
<proteinExistence type="predicted"/>
<accession>A0A8H4IYH4</accession>
<dbReference type="EMBL" id="WWBZ02000016">
    <property type="protein sequence ID" value="KAF4309524.1"/>
    <property type="molecule type" value="Genomic_DNA"/>
</dbReference>
<feature type="region of interest" description="Disordered" evidence="1">
    <location>
        <begin position="62"/>
        <end position="91"/>
    </location>
</feature>
<dbReference type="Proteomes" id="UP000572817">
    <property type="component" value="Unassembled WGS sequence"/>
</dbReference>